<feature type="domain" description="NAD(P)-binding" evidence="3">
    <location>
        <begin position="48"/>
        <end position="112"/>
    </location>
</feature>
<protein>
    <recommendedName>
        <fullName evidence="3">NAD(P)-binding domain-containing protein</fullName>
    </recommendedName>
</protein>
<name>A0A843VQG9_COLES</name>
<keyword evidence="5" id="KW-1185">Reference proteome</keyword>
<accession>A0A843VQG9</accession>
<evidence type="ECO:0000259" key="3">
    <source>
        <dbReference type="Pfam" id="PF16363"/>
    </source>
</evidence>
<dbReference type="Gene3D" id="3.40.50.720">
    <property type="entry name" value="NAD(P)-binding Rossmann-like Domain"/>
    <property type="match status" value="1"/>
</dbReference>
<evidence type="ECO:0000313" key="4">
    <source>
        <dbReference type="EMBL" id="MQL98225.1"/>
    </source>
</evidence>
<keyword evidence="1" id="KW-0560">Oxidoreductase</keyword>
<proteinExistence type="predicted"/>
<evidence type="ECO:0000313" key="5">
    <source>
        <dbReference type="Proteomes" id="UP000652761"/>
    </source>
</evidence>
<sequence length="152" mass="16724">MTSKNRKIIFFSLNEGLTRSRQQTARKRKSGAGRTPVGHGGTGKVVCVTGAGGFVASWLVKLLLSEGYTVRGTVRDPSDEKKAHLKRLENAIDNLQLFKADLLDYEERVRAMLKKNFGVRETDRCGVRGTDGYDVRGTDGYDVQGTDGPAIF</sequence>
<evidence type="ECO:0000256" key="1">
    <source>
        <dbReference type="ARBA" id="ARBA00023002"/>
    </source>
</evidence>
<dbReference type="Proteomes" id="UP000652761">
    <property type="component" value="Unassembled WGS sequence"/>
</dbReference>
<gene>
    <name evidence="4" type="ORF">Taro_030935</name>
</gene>
<reference evidence="4" key="1">
    <citation type="submission" date="2017-07" db="EMBL/GenBank/DDBJ databases">
        <title>Taro Niue Genome Assembly and Annotation.</title>
        <authorList>
            <person name="Atibalentja N."/>
            <person name="Keating K."/>
            <person name="Fields C.J."/>
        </authorList>
    </citation>
    <scope>NUCLEOTIDE SEQUENCE</scope>
    <source>
        <strain evidence="4">Niue_2</strain>
        <tissue evidence="4">Leaf</tissue>
    </source>
</reference>
<dbReference type="InterPro" id="IPR016040">
    <property type="entry name" value="NAD(P)-bd_dom"/>
</dbReference>
<feature type="region of interest" description="Disordered" evidence="2">
    <location>
        <begin position="19"/>
        <end position="39"/>
    </location>
</feature>
<comment type="caution">
    <text evidence="4">The sequence shown here is derived from an EMBL/GenBank/DDBJ whole genome shotgun (WGS) entry which is preliminary data.</text>
</comment>
<organism evidence="4 5">
    <name type="scientific">Colocasia esculenta</name>
    <name type="common">Wild taro</name>
    <name type="synonym">Arum esculentum</name>
    <dbReference type="NCBI Taxonomy" id="4460"/>
    <lineage>
        <taxon>Eukaryota</taxon>
        <taxon>Viridiplantae</taxon>
        <taxon>Streptophyta</taxon>
        <taxon>Embryophyta</taxon>
        <taxon>Tracheophyta</taxon>
        <taxon>Spermatophyta</taxon>
        <taxon>Magnoliopsida</taxon>
        <taxon>Liliopsida</taxon>
        <taxon>Araceae</taxon>
        <taxon>Aroideae</taxon>
        <taxon>Colocasieae</taxon>
        <taxon>Colocasia</taxon>
    </lineage>
</organism>
<dbReference type="PANTHER" id="PTHR10366:SF831">
    <property type="entry name" value="NAD-DEPENDENT EPIMERASE_DEHYDRATASE DOMAIN-CONTAINING PROTEIN"/>
    <property type="match status" value="1"/>
</dbReference>
<dbReference type="GO" id="GO:0016616">
    <property type="term" value="F:oxidoreductase activity, acting on the CH-OH group of donors, NAD or NADP as acceptor"/>
    <property type="evidence" value="ECO:0007669"/>
    <property type="project" value="TreeGrafter"/>
</dbReference>
<evidence type="ECO:0000256" key="2">
    <source>
        <dbReference type="SAM" id="MobiDB-lite"/>
    </source>
</evidence>
<dbReference type="PANTHER" id="PTHR10366">
    <property type="entry name" value="NAD DEPENDENT EPIMERASE/DEHYDRATASE"/>
    <property type="match status" value="1"/>
</dbReference>
<dbReference type="Pfam" id="PF16363">
    <property type="entry name" value="GDP_Man_Dehyd"/>
    <property type="match status" value="1"/>
</dbReference>
<dbReference type="InterPro" id="IPR036291">
    <property type="entry name" value="NAD(P)-bd_dom_sf"/>
</dbReference>
<dbReference type="InterPro" id="IPR050425">
    <property type="entry name" value="NAD(P)_dehydrat-like"/>
</dbReference>
<dbReference type="OrthoDB" id="2735536at2759"/>
<dbReference type="EMBL" id="NMUH01002159">
    <property type="protein sequence ID" value="MQL98225.1"/>
    <property type="molecule type" value="Genomic_DNA"/>
</dbReference>
<dbReference type="SUPFAM" id="SSF51735">
    <property type="entry name" value="NAD(P)-binding Rossmann-fold domains"/>
    <property type="match status" value="1"/>
</dbReference>
<dbReference type="AlphaFoldDB" id="A0A843VQG9"/>